<dbReference type="GO" id="GO:0005886">
    <property type="term" value="C:plasma membrane"/>
    <property type="evidence" value="ECO:0007669"/>
    <property type="project" value="TreeGrafter"/>
</dbReference>
<evidence type="ECO:0000313" key="3">
    <source>
        <dbReference type="Proteomes" id="UP000276223"/>
    </source>
</evidence>
<dbReference type="Proteomes" id="UP000276223">
    <property type="component" value="Unassembled WGS sequence"/>
</dbReference>
<gene>
    <name evidence="2" type="ORF">EDC27_1897</name>
</gene>
<feature type="transmembrane region" description="Helical" evidence="1">
    <location>
        <begin position="252"/>
        <end position="270"/>
    </location>
</feature>
<feature type="transmembrane region" description="Helical" evidence="1">
    <location>
        <begin position="313"/>
        <end position="341"/>
    </location>
</feature>
<comment type="caution">
    <text evidence="2">The sequence shown here is derived from an EMBL/GenBank/DDBJ whole genome shotgun (WGS) entry which is preliminary data.</text>
</comment>
<organism evidence="2 3">
    <name type="scientific">Desulfosoma caldarium</name>
    <dbReference type="NCBI Taxonomy" id="610254"/>
    <lineage>
        <taxon>Bacteria</taxon>
        <taxon>Pseudomonadati</taxon>
        <taxon>Thermodesulfobacteriota</taxon>
        <taxon>Syntrophobacteria</taxon>
        <taxon>Syntrophobacterales</taxon>
        <taxon>Syntrophobacteraceae</taxon>
        <taxon>Desulfosoma</taxon>
    </lineage>
</organism>
<dbReference type="PANTHER" id="PTHR41983">
    <property type="entry name" value="SHORT-CHAIN FATTY ACID TRANSPORTER-RELATED"/>
    <property type="match status" value="1"/>
</dbReference>
<feature type="transmembrane region" description="Helical" evidence="1">
    <location>
        <begin position="276"/>
        <end position="292"/>
    </location>
</feature>
<dbReference type="Pfam" id="PF02667">
    <property type="entry name" value="SCFA_trans"/>
    <property type="match status" value="1"/>
</dbReference>
<dbReference type="AlphaFoldDB" id="A0A3N1UWA8"/>
<feature type="transmembrane region" description="Helical" evidence="1">
    <location>
        <begin position="21"/>
        <end position="38"/>
    </location>
</feature>
<feature type="transmembrane region" description="Helical" evidence="1">
    <location>
        <begin position="192"/>
        <end position="210"/>
    </location>
</feature>
<feature type="transmembrane region" description="Helical" evidence="1">
    <location>
        <begin position="425"/>
        <end position="447"/>
    </location>
</feature>
<keyword evidence="1" id="KW-0812">Transmembrane</keyword>
<dbReference type="EMBL" id="RJVA01000012">
    <property type="protein sequence ID" value="ROQ92201.1"/>
    <property type="molecule type" value="Genomic_DNA"/>
</dbReference>
<evidence type="ECO:0000313" key="2">
    <source>
        <dbReference type="EMBL" id="ROQ92201.1"/>
    </source>
</evidence>
<protein>
    <submittedName>
        <fullName evidence="2">Short-chain fatty acids transporter</fullName>
    </submittedName>
</protein>
<proteinExistence type="predicted"/>
<accession>A0A3N1UWA8</accession>
<evidence type="ECO:0000256" key="1">
    <source>
        <dbReference type="SAM" id="Phobius"/>
    </source>
</evidence>
<feature type="transmembrane region" description="Helical" evidence="1">
    <location>
        <begin position="97"/>
        <end position="124"/>
    </location>
</feature>
<keyword evidence="1" id="KW-0472">Membrane</keyword>
<dbReference type="OrthoDB" id="9342495at2"/>
<name>A0A3N1UWA8_9BACT</name>
<dbReference type="InterPro" id="IPR006160">
    <property type="entry name" value="SCFA_transpt_AtoE"/>
</dbReference>
<keyword evidence="1" id="KW-1133">Transmembrane helix</keyword>
<feature type="transmembrane region" description="Helical" evidence="1">
    <location>
        <begin position="58"/>
        <end position="76"/>
    </location>
</feature>
<sequence>MIRAMGRAFDQMARKWMPDPMLFAILLTFITYLLGVFLTKSGPFQMIQHWYKGFWELLSFAMQMCLILVTGHALATSPLVRRVIQYLAEIPKKQAGAIFLVGLTAAIASWINWGLGIIVGALMAREVGRSAELRGIPVHYPLLGAAGYAGFLTWHGGLSASAPLLVATENHFLVNEIGIIPSSQTLFSPMNIIISIVLILLVPLICILMAPRNESEVERITDISPDLVEMKISETVATDQMVLADKIENSKIISGIIGLGGMIYVVWYFFTQGFKLDLNIVNFTFLFLGILFQRTPINYIRATSEGARACAGIIVQFPFYAGIMGMMKYSGLVTIISGWFVAISNEVTYPVFAFLSAGLVNLFVPSGGGQWAIQGPIMVDAAKAMNFDINKAIMAVAYGDEWTNMLQPFWALALLGITKLKAREIVGYTMVVMVVSAVVFILGLILLPT</sequence>
<reference evidence="2 3" key="1">
    <citation type="submission" date="2018-11" db="EMBL/GenBank/DDBJ databases">
        <title>Genomic Encyclopedia of Type Strains, Phase IV (KMG-IV): sequencing the most valuable type-strain genomes for metagenomic binning, comparative biology and taxonomic classification.</title>
        <authorList>
            <person name="Goeker M."/>
        </authorList>
    </citation>
    <scope>NUCLEOTIDE SEQUENCE [LARGE SCALE GENOMIC DNA]</scope>
    <source>
        <strain evidence="2 3">DSM 22027</strain>
    </source>
</reference>
<feature type="transmembrane region" description="Helical" evidence="1">
    <location>
        <begin position="347"/>
        <end position="364"/>
    </location>
</feature>
<keyword evidence="3" id="KW-1185">Reference proteome</keyword>
<dbReference type="RefSeq" id="WP_123290366.1">
    <property type="nucleotide sequence ID" value="NZ_RJVA01000012.1"/>
</dbReference>
<dbReference type="PANTHER" id="PTHR41983:SF2">
    <property type="entry name" value="SHORT-CHAIN FATTY ACID TRANSPORTER-RELATED"/>
    <property type="match status" value="1"/>
</dbReference>